<dbReference type="InterPro" id="IPR029023">
    <property type="entry name" value="Tensin_phosphatase"/>
</dbReference>
<dbReference type="GO" id="GO:0016314">
    <property type="term" value="F:phosphatidylinositol-3,4,5-trisphosphate 3-phosphatase activity"/>
    <property type="evidence" value="ECO:0007669"/>
    <property type="project" value="UniProtKB-EC"/>
</dbReference>
<dbReference type="InterPro" id="IPR029021">
    <property type="entry name" value="Prot-tyrosine_phosphatase-like"/>
</dbReference>
<dbReference type="OMA" id="YIESWYR"/>
<dbReference type="Proteomes" id="UP000186594">
    <property type="component" value="Unassembled WGS sequence"/>
</dbReference>
<dbReference type="GO" id="GO:0051896">
    <property type="term" value="P:regulation of phosphatidylinositol 3-kinase/protein kinase B signal transduction"/>
    <property type="evidence" value="ECO:0007669"/>
    <property type="project" value="TreeGrafter"/>
</dbReference>
<dbReference type="Gene3D" id="3.90.190.10">
    <property type="entry name" value="Protein tyrosine phosphatase superfamily"/>
    <property type="match status" value="1"/>
</dbReference>
<dbReference type="PROSITE" id="PS51181">
    <property type="entry name" value="PPASE_TENSIN"/>
    <property type="match status" value="1"/>
</dbReference>
<dbReference type="PANTHER" id="PTHR12305:SF81">
    <property type="entry name" value="PHOSPHATIDYLINOSITOL 3,4,5-TRISPHOSPHATE 3-PHOSPHATASE AND DUAL-SPECIFICITY PROTEIN PHOSPHATASE PTEN"/>
    <property type="match status" value="1"/>
</dbReference>
<dbReference type="GO" id="GO:0042995">
    <property type="term" value="C:cell projection"/>
    <property type="evidence" value="ECO:0007669"/>
    <property type="project" value="TreeGrafter"/>
</dbReference>
<organism evidence="5 6">
    <name type="scientific">Neolecta irregularis (strain DAH-3)</name>
    <dbReference type="NCBI Taxonomy" id="1198029"/>
    <lineage>
        <taxon>Eukaryota</taxon>
        <taxon>Fungi</taxon>
        <taxon>Dikarya</taxon>
        <taxon>Ascomycota</taxon>
        <taxon>Taphrinomycotina</taxon>
        <taxon>Neolectales</taxon>
        <taxon>Neolectaceae</taxon>
        <taxon>Neolecta</taxon>
    </lineage>
</organism>
<dbReference type="InterPro" id="IPR016130">
    <property type="entry name" value="Tyr_Pase_AS"/>
</dbReference>
<dbReference type="InterPro" id="IPR051281">
    <property type="entry name" value="Dual-spec_lipid-protein_phosph"/>
</dbReference>
<evidence type="ECO:0000313" key="6">
    <source>
        <dbReference type="Proteomes" id="UP000186594"/>
    </source>
</evidence>
<dbReference type="GO" id="GO:0043491">
    <property type="term" value="P:phosphatidylinositol 3-kinase/protein kinase B signal transduction"/>
    <property type="evidence" value="ECO:0007669"/>
    <property type="project" value="TreeGrafter"/>
</dbReference>
<reference evidence="5 6" key="1">
    <citation type="submission" date="2016-04" db="EMBL/GenBank/DDBJ databases">
        <title>Evolutionary innovation and constraint leading to complex multicellularity in the Ascomycota.</title>
        <authorList>
            <person name="Cisse O."/>
            <person name="Nguyen A."/>
            <person name="Hewitt D.A."/>
            <person name="Jedd G."/>
            <person name="Stajich J.E."/>
        </authorList>
    </citation>
    <scope>NUCLEOTIDE SEQUENCE [LARGE SCALE GENOMIC DNA]</scope>
    <source>
        <strain evidence="5 6">DAH-3</strain>
    </source>
</reference>
<evidence type="ECO:0000313" key="5">
    <source>
        <dbReference type="EMBL" id="OLL23317.1"/>
    </source>
</evidence>
<gene>
    <name evidence="5" type="ORF">NEOLI_004139</name>
</gene>
<dbReference type="PROSITE" id="PS50056">
    <property type="entry name" value="TYR_PHOSPHATASE_2"/>
    <property type="match status" value="1"/>
</dbReference>
<sequence length="355" mass="41049">MIRSLIAHPRIRHTEDHVSLDLAYITPQIIVMSMPAAWPKSIYRNSIGDVRSFLDTRHPNQWWIWEFMAEGAGYTNNDMDNRVSHFQWPDHYPPPFALIHPLVTEIHSHIASSKEAIAVLHCKAGKGRSGSVSCYYLINQGWTATQALEYFTEKRMKYGRGVSIPSQVRWVGYAERWVKDQKRYEETEVNIKEVCVHGTEKGIQCLISRYIENGLMVDDVETLGVKSTPKSHFSYRPTSHLRIKGDVCVSLWKTTAYVTISTTRFWFNPWFEESPMIIKWEDCDGFKGTQKRGKKLFAHVEIYWDQVWPKDRNKANKTDLSDVKGDRAEEMVGKQDTVSIKNVQAVEQAFEGTDK</sequence>
<dbReference type="InterPro" id="IPR000387">
    <property type="entry name" value="Tyr_Pase_dom"/>
</dbReference>
<evidence type="ECO:0000256" key="1">
    <source>
        <dbReference type="ARBA" id="ARBA00013015"/>
    </source>
</evidence>
<evidence type="ECO:0000259" key="4">
    <source>
        <dbReference type="PROSITE" id="PS51181"/>
    </source>
</evidence>
<dbReference type="GO" id="GO:0005829">
    <property type="term" value="C:cytosol"/>
    <property type="evidence" value="ECO:0007669"/>
    <property type="project" value="TreeGrafter"/>
</dbReference>
<dbReference type="CDD" id="cd14497">
    <property type="entry name" value="PTP_PTEN-like"/>
    <property type="match status" value="1"/>
</dbReference>
<keyword evidence="6" id="KW-1185">Reference proteome</keyword>
<dbReference type="EC" id="3.1.3.67" evidence="1"/>
<dbReference type="GO" id="GO:0005634">
    <property type="term" value="C:nucleus"/>
    <property type="evidence" value="ECO:0007669"/>
    <property type="project" value="TreeGrafter"/>
</dbReference>
<comment type="caution">
    <text evidence="5">The sequence shown here is derived from an EMBL/GenBank/DDBJ whole genome shotgun (WGS) entry which is preliminary data.</text>
</comment>
<name>A0A1U7LKZ0_NEOID</name>
<dbReference type="STRING" id="1198029.A0A1U7LKZ0"/>
<dbReference type="GO" id="GO:0004725">
    <property type="term" value="F:protein tyrosine phosphatase activity"/>
    <property type="evidence" value="ECO:0007669"/>
    <property type="project" value="TreeGrafter"/>
</dbReference>
<evidence type="ECO:0000256" key="2">
    <source>
        <dbReference type="ARBA" id="ARBA00022801"/>
    </source>
</evidence>
<dbReference type="GO" id="GO:0005886">
    <property type="term" value="C:plasma membrane"/>
    <property type="evidence" value="ECO:0007669"/>
    <property type="project" value="TreeGrafter"/>
</dbReference>
<keyword evidence="2" id="KW-0378">Hydrolase</keyword>
<dbReference type="PROSITE" id="PS00383">
    <property type="entry name" value="TYR_PHOSPHATASE_1"/>
    <property type="match status" value="1"/>
</dbReference>
<dbReference type="EMBL" id="LXFE01001894">
    <property type="protein sequence ID" value="OLL23317.1"/>
    <property type="molecule type" value="Genomic_DNA"/>
</dbReference>
<dbReference type="PANTHER" id="PTHR12305">
    <property type="entry name" value="PHOSPHATASE WITH HOMOLOGY TO TENSIN"/>
    <property type="match status" value="1"/>
</dbReference>
<accession>A0A1U7LKZ0</accession>
<evidence type="ECO:0000259" key="3">
    <source>
        <dbReference type="PROSITE" id="PS50056"/>
    </source>
</evidence>
<feature type="domain" description="Tyrosine specific protein phosphatases" evidence="3">
    <location>
        <begin position="97"/>
        <end position="155"/>
    </location>
</feature>
<dbReference type="OrthoDB" id="16692at2759"/>
<dbReference type="AlphaFoldDB" id="A0A1U7LKZ0"/>
<feature type="domain" description="Phosphatase tensin-type" evidence="4">
    <location>
        <begin position="11"/>
        <end position="181"/>
    </location>
</feature>
<dbReference type="GO" id="GO:0046856">
    <property type="term" value="P:phosphatidylinositol dephosphorylation"/>
    <property type="evidence" value="ECO:0007669"/>
    <property type="project" value="TreeGrafter"/>
</dbReference>
<proteinExistence type="predicted"/>
<dbReference type="SUPFAM" id="SSF52799">
    <property type="entry name" value="(Phosphotyrosine protein) phosphatases II"/>
    <property type="match status" value="1"/>
</dbReference>
<protein>
    <recommendedName>
        <fullName evidence="1">phosphatidylinositol-3,4,5-trisphosphate 3-phosphatase</fullName>
        <ecNumber evidence="1">3.1.3.67</ecNumber>
    </recommendedName>
</protein>